<protein>
    <submittedName>
        <fullName evidence="2">Uncharacterized protein</fullName>
    </submittedName>
</protein>
<dbReference type="Proteomes" id="UP000563524">
    <property type="component" value="Unassembled WGS sequence"/>
</dbReference>
<reference evidence="2 3" key="1">
    <citation type="submission" date="2020-08" db="EMBL/GenBank/DDBJ databases">
        <title>Genomic Encyclopedia of Type Strains, Phase IV (KMG-IV): sequencing the most valuable type-strain genomes for metagenomic binning, comparative biology and taxonomic classification.</title>
        <authorList>
            <person name="Goeker M."/>
        </authorList>
    </citation>
    <scope>NUCLEOTIDE SEQUENCE [LARGE SCALE GENOMIC DNA]</scope>
    <source>
        <strain evidence="2 3">DSM 102850</strain>
    </source>
</reference>
<organism evidence="2 3">
    <name type="scientific">Parvularcula dongshanensis</name>
    <dbReference type="NCBI Taxonomy" id="1173995"/>
    <lineage>
        <taxon>Bacteria</taxon>
        <taxon>Pseudomonadati</taxon>
        <taxon>Pseudomonadota</taxon>
        <taxon>Alphaproteobacteria</taxon>
        <taxon>Parvularculales</taxon>
        <taxon>Parvularculaceae</taxon>
        <taxon>Parvularcula</taxon>
    </lineage>
</organism>
<gene>
    <name evidence="2" type="ORF">GGQ59_001001</name>
</gene>
<sequence length="93" mass="9440">MTMSALALMPRRTVLSSEEAPARGASLPHLAGASLPPSVRTAGALALLLLAVAVTGLILVAFAVAMPVLLLLAAVSGRLPRRAARPGWRPAPA</sequence>
<dbReference type="AlphaFoldDB" id="A0A840I2J3"/>
<proteinExistence type="predicted"/>
<feature type="transmembrane region" description="Helical" evidence="1">
    <location>
        <begin position="44"/>
        <end position="75"/>
    </location>
</feature>
<evidence type="ECO:0000256" key="1">
    <source>
        <dbReference type="SAM" id="Phobius"/>
    </source>
</evidence>
<keyword evidence="1" id="KW-1133">Transmembrane helix</keyword>
<evidence type="ECO:0000313" key="2">
    <source>
        <dbReference type="EMBL" id="MBB4658501.1"/>
    </source>
</evidence>
<dbReference type="EMBL" id="JACHOB010000001">
    <property type="protein sequence ID" value="MBB4658501.1"/>
    <property type="molecule type" value="Genomic_DNA"/>
</dbReference>
<comment type="caution">
    <text evidence="2">The sequence shown here is derived from an EMBL/GenBank/DDBJ whole genome shotgun (WGS) entry which is preliminary data.</text>
</comment>
<keyword evidence="1" id="KW-0472">Membrane</keyword>
<accession>A0A840I2J3</accession>
<keyword evidence="3" id="KW-1185">Reference proteome</keyword>
<keyword evidence="1" id="KW-0812">Transmembrane</keyword>
<evidence type="ECO:0000313" key="3">
    <source>
        <dbReference type="Proteomes" id="UP000563524"/>
    </source>
</evidence>
<name>A0A840I2J3_9PROT</name>